<evidence type="ECO:0000259" key="6">
    <source>
        <dbReference type="Pfam" id="PF01212"/>
    </source>
</evidence>
<sequence length="335" mass="35685">MIDLRSDTVTRPSDAMREAARDANVGDDVYGEDPTVNELEARVAEVLGTEAALFVPSGTMGNQVAARTHTERGEEVLCERESHIYKWELAGLAQHAQVQPRTIEGDERGVVAPEQVREGYVEADGHRPGTGLLTLENTHNSKGGAAIAPERIAEAADAAHDRGVPVHLDGARLFNAAAAHDAPAAEFVAPVDSVMCCLSKGLGAPVGSVLAGSESFVEAARRNRKLLGGGMRQAGIVAGPGLEALENRDRLAEDHRRAERLAAGLDRIDGLSVEPPETNIVLVETDRPAETFLDDCEREGVGGVPFADRVVRFCTHWDVDDDAIDAAVDAVRRAA</sequence>
<gene>
    <name evidence="7" type="ORF">KTS45_15490</name>
</gene>
<dbReference type="InterPro" id="IPR023603">
    <property type="entry name" value="Low_specificity_L-TA-like"/>
</dbReference>
<evidence type="ECO:0000256" key="4">
    <source>
        <dbReference type="ARBA" id="ARBA00023239"/>
    </source>
</evidence>
<feature type="domain" description="Aromatic amino acid beta-eliminating lyase/threonine aldolase" evidence="6">
    <location>
        <begin position="3"/>
        <end position="286"/>
    </location>
</feature>
<evidence type="ECO:0000256" key="1">
    <source>
        <dbReference type="ARBA" id="ARBA00001933"/>
    </source>
</evidence>
<protein>
    <submittedName>
        <fullName evidence="7">Low specificity L-threonine aldolase</fullName>
    </submittedName>
</protein>
<dbReference type="EMBL" id="JAHQXF010000002">
    <property type="protein sequence ID" value="MBV0925609.1"/>
    <property type="molecule type" value="Genomic_DNA"/>
</dbReference>
<dbReference type="Pfam" id="PF01212">
    <property type="entry name" value="Beta_elim_lyase"/>
    <property type="match status" value="1"/>
</dbReference>
<dbReference type="PANTHER" id="PTHR48097:SF9">
    <property type="entry name" value="L-THREONINE ALDOLASE"/>
    <property type="match status" value="1"/>
</dbReference>
<feature type="modified residue" description="N6-(pyridoxal phosphate)lysine" evidence="5">
    <location>
        <position position="200"/>
    </location>
</feature>
<comment type="similarity">
    <text evidence="2">Belongs to the threonine aldolase family.</text>
</comment>
<dbReference type="Gene3D" id="3.40.640.10">
    <property type="entry name" value="Type I PLP-dependent aspartate aminotransferase-like (Major domain)"/>
    <property type="match status" value="1"/>
</dbReference>
<dbReference type="GO" id="GO:0006567">
    <property type="term" value="P:L-threonine catabolic process"/>
    <property type="evidence" value="ECO:0007669"/>
    <property type="project" value="TreeGrafter"/>
</dbReference>
<keyword evidence="4" id="KW-0456">Lyase</keyword>
<proteinExistence type="inferred from homology"/>
<evidence type="ECO:0000313" key="7">
    <source>
        <dbReference type="EMBL" id="MBV0925609.1"/>
    </source>
</evidence>
<dbReference type="PANTHER" id="PTHR48097">
    <property type="entry name" value="L-THREONINE ALDOLASE-RELATED"/>
    <property type="match status" value="1"/>
</dbReference>
<evidence type="ECO:0000313" key="8">
    <source>
        <dbReference type="Proteomes" id="UP000766550"/>
    </source>
</evidence>
<dbReference type="GO" id="GO:0006545">
    <property type="term" value="P:glycine biosynthetic process"/>
    <property type="evidence" value="ECO:0007669"/>
    <property type="project" value="TreeGrafter"/>
</dbReference>
<keyword evidence="3" id="KW-0663">Pyridoxal phosphate</keyword>
<evidence type="ECO:0000256" key="3">
    <source>
        <dbReference type="ARBA" id="ARBA00022898"/>
    </source>
</evidence>
<comment type="caution">
    <text evidence="7">The sequence shown here is derived from an EMBL/GenBank/DDBJ whole genome shotgun (WGS) entry which is preliminary data.</text>
</comment>
<dbReference type="InterPro" id="IPR015422">
    <property type="entry name" value="PyrdxlP-dep_Trfase_small"/>
</dbReference>
<dbReference type="PIRSF" id="PIRSF017617">
    <property type="entry name" value="Thr_aldolase"/>
    <property type="match status" value="1"/>
</dbReference>
<dbReference type="InterPro" id="IPR015421">
    <property type="entry name" value="PyrdxlP-dep_Trfase_major"/>
</dbReference>
<comment type="cofactor">
    <cofactor evidence="1">
        <name>pyridoxal 5'-phosphate</name>
        <dbReference type="ChEBI" id="CHEBI:597326"/>
    </cofactor>
</comment>
<dbReference type="CDD" id="cd06502">
    <property type="entry name" value="TA_like"/>
    <property type="match status" value="1"/>
</dbReference>
<accession>A0A8J7YCY9</accession>
<dbReference type="GO" id="GO:0008732">
    <property type="term" value="F:L-allo-threonine aldolase activity"/>
    <property type="evidence" value="ECO:0007669"/>
    <property type="project" value="TreeGrafter"/>
</dbReference>
<organism evidence="7 8">
    <name type="scientific">Haloarcula limicola</name>
    <dbReference type="NCBI Taxonomy" id="1429915"/>
    <lineage>
        <taxon>Archaea</taxon>
        <taxon>Methanobacteriati</taxon>
        <taxon>Methanobacteriota</taxon>
        <taxon>Stenosarchaea group</taxon>
        <taxon>Halobacteria</taxon>
        <taxon>Halobacteriales</taxon>
        <taxon>Haloarculaceae</taxon>
        <taxon>Haloarcula</taxon>
    </lineage>
</organism>
<reference evidence="7 8" key="1">
    <citation type="submission" date="2021-06" db="EMBL/GenBank/DDBJ databases">
        <title>New haloarchaea isolates fom saline soil.</title>
        <authorList>
            <person name="Duran-Viseras A."/>
            <person name="Sanchez-Porro C.S."/>
            <person name="Ventosa A."/>
        </authorList>
    </citation>
    <scope>NUCLEOTIDE SEQUENCE [LARGE SCALE GENOMIC DNA]</scope>
    <source>
        <strain evidence="7 8">JCM 183640</strain>
    </source>
</reference>
<dbReference type="OrthoDB" id="198122at2157"/>
<dbReference type="AlphaFoldDB" id="A0A8J7YCY9"/>
<evidence type="ECO:0000256" key="5">
    <source>
        <dbReference type="PIRSR" id="PIRSR017617-1"/>
    </source>
</evidence>
<evidence type="ECO:0000256" key="2">
    <source>
        <dbReference type="ARBA" id="ARBA00006966"/>
    </source>
</evidence>
<dbReference type="Gene3D" id="3.90.1150.10">
    <property type="entry name" value="Aspartate Aminotransferase, domain 1"/>
    <property type="match status" value="1"/>
</dbReference>
<dbReference type="RefSeq" id="WP_162318423.1">
    <property type="nucleotide sequence ID" value="NZ_JAHQXF010000002.1"/>
</dbReference>
<dbReference type="InterPro" id="IPR001597">
    <property type="entry name" value="ArAA_b-elim_lyase/Thr_aldolase"/>
</dbReference>
<keyword evidence="8" id="KW-1185">Reference proteome</keyword>
<dbReference type="InterPro" id="IPR015424">
    <property type="entry name" value="PyrdxlP-dep_Trfase"/>
</dbReference>
<dbReference type="FunFam" id="3.40.640.10:FF:000030">
    <property type="entry name" value="Low-specificity L-threonine aldolase"/>
    <property type="match status" value="1"/>
</dbReference>
<dbReference type="Proteomes" id="UP000766550">
    <property type="component" value="Unassembled WGS sequence"/>
</dbReference>
<name>A0A8J7YCY9_9EURY</name>
<dbReference type="GO" id="GO:0005829">
    <property type="term" value="C:cytosol"/>
    <property type="evidence" value="ECO:0007669"/>
    <property type="project" value="TreeGrafter"/>
</dbReference>
<dbReference type="NCBIfam" id="NF041359">
    <property type="entry name" value="GntG_guanitoxin"/>
    <property type="match status" value="1"/>
</dbReference>
<dbReference type="SUPFAM" id="SSF53383">
    <property type="entry name" value="PLP-dependent transferases"/>
    <property type="match status" value="1"/>
</dbReference>